<dbReference type="GO" id="GO:0004497">
    <property type="term" value="F:monooxygenase activity"/>
    <property type="evidence" value="ECO:0007669"/>
    <property type="project" value="UniProtKB-KW"/>
</dbReference>
<dbReference type="Pfam" id="PF13738">
    <property type="entry name" value="Pyr_redox_3"/>
    <property type="match status" value="1"/>
</dbReference>
<feature type="compositionally biased region" description="Polar residues" evidence="1">
    <location>
        <begin position="494"/>
        <end position="507"/>
    </location>
</feature>
<dbReference type="EMBL" id="LMWV01000017">
    <property type="protein sequence ID" value="KUN65431.1"/>
    <property type="molecule type" value="Genomic_DNA"/>
</dbReference>
<comment type="caution">
    <text evidence="2">The sequence shown here is derived from an EMBL/GenBank/DDBJ whole genome shotgun (WGS) entry which is preliminary data.</text>
</comment>
<keyword evidence="3" id="KW-1185">Reference proteome</keyword>
<organism evidence="2 3">
    <name type="scientific">Streptomyces griseorubiginosus</name>
    <dbReference type="NCBI Taxonomy" id="67304"/>
    <lineage>
        <taxon>Bacteria</taxon>
        <taxon>Bacillati</taxon>
        <taxon>Actinomycetota</taxon>
        <taxon>Actinomycetes</taxon>
        <taxon>Kitasatosporales</taxon>
        <taxon>Streptomycetaceae</taxon>
        <taxon>Streptomyces</taxon>
    </lineage>
</organism>
<dbReference type="InterPro" id="IPR036188">
    <property type="entry name" value="FAD/NAD-bd_sf"/>
</dbReference>
<keyword evidence="2" id="KW-0503">Monooxygenase</keyword>
<evidence type="ECO:0000313" key="2">
    <source>
        <dbReference type="EMBL" id="KUN65431.1"/>
    </source>
</evidence>
<evidence type="ECO:0000256" key="1">
    <source>
        <dbReference type="SAM" id="MobiDB-lite"/>
    </source>
</evidence>
<proteinExistence type="predicted"/>
<dbReference type="Gene3D" id="3.50.50.60">
    <property type="entry name" value="FAD/NAD(P)-binding domain"/>
    <property type="match status" value="3"/>
</dbReference>
<dbReference type="InterPro" id="IPR051209">
    <property type="entry name" value="FAD-bind_Monooxygenase_sf"/>
</dbReference>
<dbReference type="Proteomes" id="UP000054375">
    <property type="component" value="Unassembled WGS sequence"/>
</dbReference>
<reference evidence="2 3" key="1">
    <citation type="submission" date="2015-10" db="EMBL/GenBank/DDBJ databases">
        <title>Draft genome sequence of Streptomyces griseorubiginosus DSM 40469, type strain for the species Streptomyces griseorubiginosus.</title>
        <authorList>
            <person name="Ruckert C."/>
            <person name="Winkler A."/>
            <person name="Kalinowski J."/>
            <person name="Kampfer P."/>
            <person name="Glaeser S."/>
        </authorList>
    </citation>
    <scope>NUCLEOTIDE SEQUENCE [LARGE SCALE GENOMIC DNA]</scope>
    <source>
        <strain evidence="2 3">DSM 40469</strain>
    </source>
</reference>
<gene>
    <name evidence="2" type="ORF">AQJ54_21685</name>
</gene>
<sequence>MSTHVEVLVVGAGISGVGAGARLRAAGVRDFLIVEAAGDFGGTWRANTYPGCQCDVPSRLYSYSFAPNPRWTRVYAHQPEILAYVRRVADTYGLREHTRFGVRVTEARWQPGPARWLVRTDAGEFTARFLIAGAGPWNEPLVPDVPGLDRFPGEVFHSARWNHAYDLRGKRVAVLGTGASAVQFVPRIVPDVARLHLFQRTAQWVLPKPDHHVPRAERWAMGHVPGARAAVAALEYRVMEALGHGFRRPGLMRGVQAVARAHLRATVRDPALRRKLTPDYTIGCKRILFSNHYYPALTRPQVEVHAAAVRAVDGSTVRGADGSCAEVDAIILGTGFHILDTPLAGLVRDGTGRTLSDHWQGSPEAYLGTVVAGFPNAFLLLGPGLGTGHSSAFAILEAQLDLVLGAITAARQQSWAAIEVREEVQSAYNVRLQAALAGTVYNSGGCRSYYLDANGRNSFSWPWSTGRLRSEVGRFDARDFVLTDDTGVRDGTRRGSSPTLPQEHQLP</sequence>
<protein>
    <submittedName>
        <fullName evidence="2">Cyclohexanone monooxygenase</fullName>
    </submittedName>
</protein>
<feature type="region of interest" description="Disordered" evidence="1">
    <location>
        <begin position="486"/>
        <end position="507"/>
    </location>
</feature>
<evidence type="ECO:0000313" key="3">
    <source>
        <dbReference type="Proteomes" id="UP000054375"/>
    </source>
</evidence>
<dbReference type="SUPFAM" id="SSF51905">
    <property type="entry name" value="FAD/NAD(P)-binding domain"/>
    <property type="match status" value="2"/>
</dbReference>
<accession>A0A124HXQ3</accession>
<dbReference type="AlphaFoldDB" id="A0A124HXQ3"/>
<keyword evidence="2" id="KW-0560">Oxidoreductase</keyword>
<dbReference type="PANTHER" id="PTHR42877:SF4">
    <property type="entry name" value="FAD_NAD(P)-BINDING DOMAIN-CONTAINING PROTEIN-RELATED"/>
    <property type="match status" value="1"/>
</dbReference>
<dbReference type="RefSeq" id="WP_062239853.1">
    <property type="nucleotide sequence ID" value="NZ_JBEOZZ010000004.1"/>
</dbReference>
<name>A0A124HXQ3_9ACTN</name>
<dbReference type="PANTHER" id="PTHR42877">
    <property type="entry name" value="L-ORNITHINE N(5)-MONOOXYGENASE-RELATED"/>
    <property type="match status" value="1"/>
</dbReference>